<evidence type="ECO:0000259" key="3">
    <source>
        <dbReference type="PROSITE" id="PS51186"/>
    </source>
</evidence>
<keyword evidence="2" id="KW-0012">Acyltransferase</keyword>
<dbReference type="PANTHER" id="PTHR43800:SF1">
    <property type="entry name" value="PEPTIDYL-LYSINE N-ACETYLTRANSFERASE YJAB"/>
    <property type="match status" value="1"/>
</dbReference>
<dbReference type="GO" id="GO:0016747">
    <property type="term" value="F:acyltransferase activity, transferring groups other than amino-acyl groups"/>
    <property type="evidence" value="ECO:0007669"/>
    <property type="project" value="InterPro"/>
</dbReference>
<dbReference type="AlphaFoldDB" id="A0A2T4CY29"/>
<feature type="domain" description="N-acetyltransferase" evidence="3">
    <location>
        <begin position="1"/>
        <end position="137"/>
    </location>
</feature>
<protein>
    <submittedName>
        <fullName evidence="4">N-acetyltransferase</fullName>
    </submittedName>
</protein>
<sequence>MHQQGMSHWLNVYDEASVRQNLLQKTVYVIKQDCRVIGCVALGLKPADYYADCWPQAPRSDFYLTQLAVHPQHQQAGYGRLLLQHCLGLISDRTLHLDAVAHYPQLLEFYRKSGFKQIAEGIGLGDRRYLFEYSHST</sequence>
<dbReference type="PROSITE" id="PS51186">
    <property type="entry name" value="GNAT"/>
    <property type="match status" value="1"/>
</dbReference>
<accession>A0A2T4CY29</accession>
<evidence type="ECO:0000256" key="1">
    <source>
        <dbReference type="ARBA" id="ARBA00022679"/>
    </source>
</evidence>
<name>A0A2T4CY29_9GAMM</name>
<gene>
    <name evidence="4" type="ORF">C9940_02365</name>
</gene>
<dbReference type="SUPFAM" id="SSF55729">
    <property type="entry name" value="Acyl-CoA N-acyltransferases (Nat)"/>
    <property type="match status" value="1"/>
</dbReference>
<dbReference type="Gene3D" id="3.40.630.30">
    <property type="match status" value="1"/>
</dbReference>
<dbReference type="InterPro" id="IPR000182">
    <property type="entry name" value="GNAT_dom"/>
</dbReference>
<dbReference type="PANTHER" id="PTHR43800">
    <property type="entry name" value="PEPTIDYL-LYSINE N-ACETYLTRANSFERASE YJAB"/>
    <property type="match status" value="1"/>
</dbReference>
<evidence type="ECO:0000313" key="4">
    <source>
        <dbReference type="EMBL" id="PTB86459.1"/>
    </source>
</evidence>
<dbReference type="CDD" id="cd04301">
    <property type="entry name" value="NAT_SF"/>
    <property type="match status" value="1"/>
</dbReference>
<comment type="caution">
    <text evidence="4">The sequence shown here is derived from an EMBL/GenBank/DDBJ whole genome shotgun (WGS) entry which is preliminary data.</text>
</comment>
<dbReference type="Pfam" id="PF13508">
    <property type="entry name" value="Acetyltransf_7"/>
    <property type="match status" value="1"/>
</dbReference>
<keyword evidence="1 4" id="KW-0808">Transferase</keyword>
<organism evidence="4">
    <name type="scientific">Pseudidiomarina aestuarii</name>
    <dbReference type="NCBI Taxonomy" id="624146"/>
    <lineage>
        <taxon>Bacteria</taxon>
        <taxon>Pseudomonadati</taxon>
        <taxon>Pseudomonadota</taxon>
        <taxon>Gammaproteobacteria</taxon>
        <taxon>Alteromonadales</taxon>
        <taxon>Idiomarinaceae</taxon>
        <taxon>Pseudidiomarina</taxon>
    </lineage>
</organism>
<reference evidence="4" key="1">
    <citation type="submission" date="2018-03" db="EMBL/GenBank/DDBJ databases">
        <title>Cross-interface Injection: A General Nanoliter Liquid Handling Method Applied to Single Cells Genome Amplification Automated Nanoliter Liquid Handling Applied to Single Cell Multiple Displacement Amplification.</title>
        <authorList>
            <person name="Yun J."/>
            <person name="Xu P."/>
            <person name="Xu J."/>
            <person name="Dai X."/>
            <person name="Wang Y."/>
            <person name="Zheng X."/>
            <person name="Cao C."/>
            <person name="Yi Q."/>
            <person name="Zhu Y."/>
            <person name="Wang L."/>
            <person name="Dong Z."/>
            <person name="Huang Y."/>
            <person name="Huang L."/>
            <person name="Du W."/>
        </authorList>
    </citation>
    <scope>NUCLEOTIDE SEQUENCE [LARGE SCALE GENOMIC DNA]</scope>
    <source>
        <strain evidence="4">Z-D3-2</strain>
    </source>
</reference>
<evidence type="ECO:0000256" key="2">
    <source>
        <dbReference type="ARBA" id="ARBA00023315"/>
    </source>
</evidence>
<dbReference type="InterPro" id="IPR016181">
    <property type="entry name" value="Acyl_CoA_acyltransferase"/>
</dbReference>
<dbReference type="EMBL" id="PYVN01000016">
    <property type="protein sequence ID" value="PTB86459.1"/>
    <property type="molecule type" value="Genomic_DNA"/>
</dbReference>
<proteinExistence type="predicted"/>